<proteinExistence type="predicted"/>
<dbReference type="SUPFAM" id="SSF51419">
    <property type="entry name" value="PLP-binding barrel"/>
    <property type="match status" value="1"/>
</dbReference>
<organism evidence="2 3">
    <name type="scientific">Sphingomonas sanxanigenens</name>
    <dbReference type="NCBI Taxonomy" id="397260"/>
    <lineage>
        <taxon>Bacteria</taxon>
        <taxon>Pseudomonadati</taxon>
        <taxon>Pseudomonadota</taxon>
        <taxon>Alphaproteobacteria</taxon>
        <taxon>Sphingomonadales</taxon>
        <taxon>Sphingomonadaceae</taxon>
        <taxon>Sphingomonas</taxon>
    </lineage>
</organism>
<dbReference type="AlphaFoldDB" id="A0A2W5A6U6"/>
<protein>
    <recommendedName>
        <fullName evidence="1">D-serine dehydratase-like domain-containing protein</fullName>
    </recommendedName>
</protein>
<dbReference type="Gene3D" id="2.40.37.20">
    <property type="entry name" value="D-serine dehydratase-like domain"/>
    <property type="match status" value="1"/>
</dbReference>
<reference evidence="2 3" key="1">
    <citation type="submission" date="2017-08" db="EMBL/GenBank/DDBJ databases">
        <title>Infants hospitalized years apart are colonized by the same room-sourced microbial strains.</title>
        <authorList>
            <person name="Brooks B."/>
            <person name="Olm M.R."/>
            <person name="Firek B.A."/>
            <person name="Baker R."/>
            <person name="Thomas B.C."/>
            <person name="Morowitz M.J."/>
            <person name="Banfield J.F."/>
        </authorList>
    </citation>
    <scope>NUCLEOTIDE SEQUENCE [LARGE SCALE GENOMIC DNA]</scope>
    <source>
        <strain evidence="2">S2_018_000_R2_101</strain>
    </source>
</reference>
<dbReference type="InterPro" id="IPR042208">
    <property type="entry name" value="D-ser_dehydrat-like_sf"/>
</dbReference>
<dbReference type="InterPro" id="IPR029066">
    <property type="entry name" value="PLP-binding_barrel"/>
</dbReference>
<dbReference type="GO" id="GO:0016829">
    <property type="term" value="F:lyase activity"/>
    <property type="evidence" value="ECO:0007669"/>
    <property type="project" value="UniProtKB-KW"/>
</dbReference>
<dbReference type="InterPro" id="IPR051466">
    <property type="entry name" value="D-amino_acid_metab_enzyme"/>
</dbReference>
<dbReference type="PANTHER" id="PTHR28004:SF8">
    <property type="entry name" value="D-SERINE DEAMINASE"/>
    <property type="match status" value="1"/>
</dbReference>
<dbReference type="Pfam" id="PF14031">
    <property type="entry name" value="D-ser_dehydrat"/>
    <property type="match status" value="1"/>
</dbReference>
<name>A0A2W5A6U6_9SPHN</name>
<evidence type="ECO:0000259" key="1">
    <source>
        <dbReference type="SMART" id="SM01119"/>
    </source>
</evidence>
<dbReference type="SMART" id="SM01119">
    <property type="entry name" value="D-ser_dehydrat"/>
    <property type="match status" value="1"/>
</dbReference>
<evidence type="ECO:0000313" key="3">
    <source>
        <dbReference type="Proteomes" id="UP000249066"/>
    </source>
</evidence>
<accession>A0A2W5A6U6</accession>
<feature type="domain" description="D-serine dehydratase-like" evidence="1">
    <location>
        <begin position="309"/>
        <end position="409"/>
    </location>
</feature>
<dbReference type="Proteomes" id="UP000249066">
    <property type="component" value="Unassembled WGS sequence"/>
</dbReference>
<gene>
    <name evidence="2" type="ORF">DI623_11665</name>
</gene>
<evidence type="ECO:0000313" key="2">
    <source>
        <dbReference type="EMBL" id="PZO88942.1"/>
    </source>
</evidence>
<comment type="caution">
    <text evidence="2">The sequence shown here is derived from an EMBL/GenBank/DDBJ whole genome shotgun (WGS) entry which is preliminary data.</text>
</comment>
<sequence length="422" mass="46043">MRIGAGDKGLPSRSEGMKLGDIANAGWRLHHDLQLPAAVLRRSAIENNAIWMQRFAERFGVALCPHGKTTMAPQIFDRQLRDGAWGLSCATMAHLRLYRRFGVQRIIFSNQIASAEAAAWLAREMDADADFEATIFIDSLAGAELLADAAQMVGLSRPIPVLVEIGVAAGRTGVRGADTALALARAVARRRELAIAGVATFEGIVAGGTDIGMEPNVDALLLETVRAAEMIAADKLFDPTRPVMLTAGGSRFFDMVVRRFKAARIGSDPLVVLRSGCYISHDSIQYELAFERLLERNDEAGIQGRLQNALEVWAEIQSWPEPGWMFVNLGRRDISYDAHLPEIILARPRLSGVIERIEPGAFAVERLSDQHAHVAVRGATSLGIGDQVGFGVSHPCTTFDKWRTLFEVDDDGLVVDAIATFF</sequence>
<dbReference type="EMBL" id="QFNN01000077">
    <property type="protein sequence ID" value="PZO88942.1"/>
    <property type="molecule type" value="Genomic_DNA"/>
</dbReference>
<dbReference type="Gene3D" id="3.20.20.10">
    <property type="entry name" value="Alanine racemase"/>
    <property type="match status" value="1"/>
</dbReference>
<dbReference type="PANTHER" id="PTHR28004">
    <property type="entry name" value="ZGC:162816-RELATED"/>
    <property type="match status" value="1"/>
</dbReference>
<dbReference type="InterPro" id="IPR026956">
    <property type="entry name" value="D-ser_dehydrat-like_dom"/>
</dbReference>